<feature type="domain" description="DNA/RNA non-specific endonuclease/pyrophosphatase/phosphodiesterase" evidence="19">
    <location>
        <begin position="87"/>
        <end position="303"/>
    </location>
</feature>
<accession>A0AAV9XH90</accession>
<comment type="subcellular location">
    <subcellularLocation>
        <location evidence="3">Mitochondrion inner membrane</location>
    </subcellularLocation>
</comment>
<dbReference type="InterPro" id="IPR018524">
    <property type="entry name" value="DNA/RNA_endonuclease_AS"/>
</dbReference>
<evidence type="ECO:0000256" key="7">
    <source>
        <dbReference type="ARBA" id="ARBA00022723"/>
    </source>
</evidence>
<evidence type="ECO:0000256" key="1">
    <source>
        <dbReference type="ARBA" id="ARBA00001936"/>
    </source>
</evidence>
<comment type="caution">
    <text evidence="20">The sequence shown here is derived from an EMBL/GenBank/DDBJ whole genome shotgun (WGS) entry which is preliminary data.</text>
</comment>
<comment type="cofactor">
    <cofactor evidence="1">
        <name>Mn(2+)</name>
        <dbReference type="ChEBI" id="CHEBI:29035"/>
    </cofactor>
</comment>
<dbReference type="GO" id="GO:0006401">
    <property type="term" value="P:RNA catabolic process"/>
    <property type="evidence" value="ECO:0007669"/>
    <property type="project" value="UniProtKB-ARBA"/>
</dbReference>
<dbReference type="PANTHER" id="PTHR13966">
    <property type="entry name" value="ENDONUCLEASE RELATED"/>
    <property type="match status" value="1"/>
</dbReference>
<keyword evidence="9" id="KW-0999">Mitochondrion inner membrane</keyword>
<dbReference type="Pfam" id="PF01223">
    <property type="entry name" value="Endonuclease_NS"/>
    <property type="match status" value="1"/>
</dbReference>
<evidence type="ECO:0000256" key="3">
    <source>
        <dbReference type="ARBA" id="ARBA00004273"/>
    </source>
</evidence>
<dbReference type="SMART" id="SM00892">
    <property type="entry name" value="Endonuclease_NS"/>
    <property type="match status" value="1"/>
</dbReference>
<dbReference type="GO" id="GO:0006309">
    <property type="term" value="P:apoptotic DNA fragmentation"/>
    <property type="evidence" value="ECO:0007669"/>
    <property type="project" value="TreeGrafter"/>
</dbReference>
<evidence type="ECO:0000256" key="6">
    <source>
        <dbReference type="ARBA" id="ARBA00022722"/>
    </source>
</evidence>
<dbReference type="PANTHER" id="PTHR13966:SF5">
    <property type="entry name" value="ENDONUCLEASE G, MITOCHONDRIAL"/>
    <property type="match status" value="1"/>
</dbReference>
<dbReference type="Proteomes" id="UP001365542">
    <property type="component" value="Unassembled WGS sequence"/>
</dbReference>
<dbReference type="SUPFAM" id="SSF54060">
    <property type="entry name" value="His-Me finger endonucleases"/>
    <property type="match status" value="1"/>
</dbReference>
<feature type="active site" description="Proton acceptor" evidence="15">
    <location>
        <position position="152"/>
    </location>
</feature>
<sequence>MSKTTILIAAAASASAGAAFTALLLGRRTPSNLTPPALTIPDTPSAAIPPLLGTVSGIPGNSFAKKVVEPSGWFAYGAPGPINDLVIRSSFLSVYDRRMRNPAWVAEQITAESLVGGRSDRKNSTFLEDTSVPEKFRAKLKDYFRSGYDRGHMAPAADAKFDQEAMNQTFYLTNVCPQVGEGFNRDYWAHFEDFCRRLTSKYKSVRVITGPLYLPKLSDDGKWRVTYEVIGSPPNIAVPTHFYKIIAGESSQGHAPNSSVAIAAFVLPNAPIDNKTPLAEFAVPVEVIEKASGLDFLSLVPNEKRRSLCREVDCSILVREFPKRPPKSTASK</sequence>
<evidence type="ECO:0000256" key="5">
    <source>
        <dbReference type="ARBA" id="ARBA00011738"/>
    </source>
</evidence>
<evidence type="ECO:0000256" key="11">
    <source>
        <dbReference type="ARBA" id="ARBA00022842"/>
    </source>
</evidence>
<evidence type="ECO:0000256" key="4">
    <source>
        <dbReference type="ARBA" id="ARBA00010052"/>
    </source>
</evidence>
<dbReference type="CDD" id="cd00091">
    <property type="entry name" value="NUC"/>
    <property type="match status" value="1"/>
</dbReference>
<keyword evidence="10 17" id="KW-0378">Hydrolase</keyword>
<evidence type="ECO:0000256" key="8">
    <source>
        <dbReference type="ARBA" id="ARBA00022759"/>
    </source>
</evidence>
<feature type="domain" description="ENPP1-3/EXOG-like endonuclease/phosphodiesterase" evidence="18">
    <location>
        <begin position="88"/>
        <end position="303"/>
    </location>
</feature>
<comment type="subunit">
    <text evidence="5">Homodimer.</text>
</comment>
<keyword evidence="8 17" id="KW-0255">Endonuclease</keyword>
<proteinExistence type="inferred from homology"/>
<dbReference type="AlphaFoldDB" id="A0AAV9XH90"/>
<dbReference type="SMART" id="SM00477">
    <property type="entry name" value="NUC"/>
    <property type="match status" value="1"/>
</dbReference>
<comment type="similarity">
    <text evidence="4 17">Belongs to the DNA/RNA non-specific endonuclease family.</text>
</comment>
<name>A0AAV9XH90_9PEZI</name>
<dbReference type="GO" id="GO:0046872">
    <property type="term" value="F:metal ion binding"/>
    <property type="evidence" value="ECO:0007669"/>
    <property type="project" value="UniProtKB-KW"/>
</dbReference>
<evidence type="ECO:0000256" key="13">
    <source>
        <dbReference type="ARBA" id="ARBA00023136"/>
    </source>
</evidence>
<dbReference type="InterPro" id="IPR020821">
    <property type="entry name" value="ENPP1-3/EXOG-like_nuc-like"/>
</dbReference>
<evidence type="ECO:0000313" key="20">
    <source>
        <dbReference type="EMBL" id="KAK6541279.1"/>
    </source>
</evidence>
<evidence type="ECO:0000256" key="10">
    <source>
        <dbReference type="ARBA" id="ARBA00022801"/>
    </source>
</evidence>
<protein>
    <recommendedName>
        <fullName evidence="17">Endonuclease</fullName>
        <ecNumber evidence="17">3.1.30.-</ecNumber>
    </recommendedName>
</protein>
<evidence type="ECO:0000256" key="9">
    <source>
        <dbReference type="ARBA" id="ARBA00022792"/>
    </source>
</evidence>
<dbReference type="GO" id="GO:0005634">
    <property type="term" value="C:nucleus"/>
    <property type="evidence" value="ECO:0007669"/>
    <property type="project" value="UniProtKB-ARBA"/>
</dbReference>
<feature type="binding site" evidence="16">
    <location>
        <position position="184"/>
    </location>
    <ligand>
        <name>Mg(2+)</name>
        <dbReference type="ChEBI" id="CHEBI:18420"/>
        <note>catalytic</note>
    </ligand>
</feature>
<keyword evidence="13" id="KW-0472">Membrane</keyword>
<evidence type="ECO:0000256" key="12">
    <source>
        <dbReference type="ARBA" id="ARBA00023128"/>
    </source>
</evidence>
<dbReference type="Gene3D" id="3.40.570.10">
    <property type="entry name" value="Extracellular Endonuclease, subunit A"/>
    <property type="match status" value="1"/>
</dbReference>
<dbReference type="GO" id="GO:0005743">
    <property type="term" value="C:mitochondrial inner membrane"/>
    <property type="evidence" value="ECO:0007669"/>
    <property type="project" value="UniProtKB-SubCell"/>
</dbReference>
<keyword evidence="11" id="KW-0460">Magnesium</keyword>
<dbReference type="EC" id="3.1.30.-" evidence="17"/>
<dbReference type="PROSITE" id="PS01070">
    <property type="entry name" value="NUCLEASE_NON_SPEC"/>
    <property type="match status" value="1"/>
</dbReference>
<evidence type="ECO:0000259" key="19">
    <source>
        <dbReference type="SMART" id="SM00892"/>
    </source>
</evidence>
<organism evidence="20 21">
    <name type="scientific">Orbilia ellipsospora</name>
    <dbReference type="NCBI Taxonomy" id="2528407"/>
    <lineage>
        <taxon>Eukaryota</taxon>
        <taxon>Fungi</taxon>
        <taxon>Dikarya</taxon>
        <taxon>Ascomycota</taxon>
        <taxon>Pezizomycotina</taxon>
        <taxon>Orbiliomycetes</taxon>
        <taxon>Orbiliales</taxon>
        <taxon>Orbiliaceae</taxon>
        <taxon>Orbilia</taxon>
    </lineage>
</organism>
<dbReference type="InterPro" id="IPR001604">
    <property type="entry name" value="Endo_G_ENPP1-like_dom"/>
</dbReference>
<keyword evidence="7 16" id="KW-0479">Metal-binding</keyword>
<evidence type="ECO:0000256" key="15">
    <source>
        <dbReference type="PIRSR" id="PIRSR640255-1"/>
    </source>
</evidence>
<reference evidence="20 21" key="1">
    <citation type="submission" date="2019-10" db="EMBL/GenBank/DDBJ databases">
        <authorList>
            <person name="Palmer J.M."/>
        </authorList>
    </citation>
    <scope>NUCLEOTIDE SEQUENCE [LARGE SCALE GENOMIC DNA]</scope>
    <source>
        <strain evidence="20 21">TWF694</strain>
    </source>
</reference>
<dbReference type="GO" id="GO:0003676">
    <property type="term" value="F:nucleic acid binding"/>
    <property type="evidence" value="ECO:0007669"/>
    <property type="project" value="InterPro"/>
</dbReference>
<dbReference type="FunFam" id="3.40.570.10:FF:000004">
    <property type="entry name" value="Nuclease 1, mitochondrial"/>
    <property type="match status" value="1"/>
</dbReference>
<keyword evidence="6 17" id="KW-0540">Nuclease</keyword>
<dbReference type="GO" id="GO:0004521">
    <property type="term" value="F:RNA endonuclease activity"/>
    <property type="evidence" value="ECO:0007669"/>
    <property type="project" value="TreeGrafter"/>
</dbReference>
<dbReference type="InterPro" id="IPR044929">
    <property type="entry name" value="DNA/RNA_non-sp_Endonuclease_sf"/>
</dbReference>
<dbReference type="EMBL" id="JAVHJO010000004">
    <property type="protein sequence ID" value="KAK6541279.1"/>
    <property type="molecule type" value="Genomic_DNA"/>
</dbReference>
<evidence type="ECO:0000256" key="17">
    <source>
        <dbReference type="RuleBase" id="RU366055"/>
    </source>
</evidence>
<evidence type="ECO:0000256" key="14">
    <source>
        <dbReference type="ARBA" id="ARBA00023211"/>
    </source>
</evidence>
<gene>
    <name evidence="20" type="primary">NUC1_1</name>
    <name evidence="20" type="ORF">TWF694_008638</name>
</gene>
<evidence type="ECO:0000256" key="2">
    <source>
        <dbReference type="ARBA" id="ARBA00001946"/>
    </source>
</evidence>
<evidence type="ECO:0000256" key="16">
    <source>
        <dbReference type="PIRSR" id="PIRSR640255-2"/>
    </source>
</evidence>
<dbReference type="InterPro" id="IPR044925">
    <property type="entry name" value="His-Me_finger_sf"/>
</dbReference>
<keyword evidence="12" id="KW-0496">Mitochondrion</keyword>
<dbReference type="GO" id="GO:0000014">
    <property type="term" value="F:single-stranded DNA endodeoxyribonuclease activity"/>
    <property type="evidence" value="ECO:0007669"/>
    <property type="project" value="TreeGrafter"/>
</dbReference>
<dbReference type="InterPro" id="IPR040255">
    <property type="entry name" value="Non-specific_endonuclease"/>
</dbReference>
<comment type="cofactor">
    <cofactor evidence="2 17">
        <name>Mg(2+)</name>
        <dbReference type="ChEBI" id="CHEBI:18420"/>
    </cofactor>
</comment>
<keyword evidence="21" id="KW-1185">Reference proteome</keyword>
<keyword evidence="14" id="KW-0464">Manganese</keyword>
<evidence type="ECO:0000259" key="18">
    <source>
        <dbReference type="SMART" id="SM00477"/>
    </source>
</evidence>
<evidence type="ECO:0000313" key="21">
    <source>
        <dbReference type="Proteomes" id="UP001365542"/>
    </source>
</evidence>